<evidence type="ECO:0000313" key="3">
    <source>
        <dbReference type="Proteomes" id="UP000586095"/>
    </source>
</evidence>
<evidence type="ECO:0008006" key="4">
    <source>
        <dbReference type="Google" id="ProtNLM"/>
    </source>
</evidence>
<sequence length="275" mass="28560">MIAKLFSQEFISTRKTLLTTAGIMLAVILMGYAVAILRVPILDGLGLGAGIAGSIALTPVVLAVLVAHYWRSMYGAQGYFTMTLPVRGRTIFAAKVLYGIVVSFVAAALTVALLAIAAIALAVSKGAAPLDFLRELFTTLDPGLAWFVAVVLLLQLVFSVVAGAALMSIGAEGRFNHLGFGAPVIFAVVLYFVMQILGLAAMMFLPLGIRVGGPDAGTLVAQGMLPDFLAAVKSGGAAAAEPAVLGLGVFVVSLVLGIVLAWWGARSVDRRTSLR</sequence>
<organism evidence="2 3">
    <name type="scientific">Leucobacter aridicollis</name>
    <dbReference type="NCBI Taxonomy" id="283878"/>
    <lineage>
        <taxon>Bacteria</taxon>
        <taxon>Bacillati</taxon>
        <taxon>Actinomycetota</taxon>
        <taxon>Actinomycetes</taxon>
        <taxon>Micrococcales</taxon>
        <taxon>Microbacteriaceae</taxon>
        <taxon>Leucobacter</taxon>
    </lineage>
</organism>
<accession>A0A852RCB8</accession>
<keyword evidence="3" id="KW-1185">Reference proteome</keyword>
<feature type="transmembrane region" description="Helical" evidence="1">
    <location>
        <begin position="178"/>
        <end position="205"/>
    </location>
</feature>
<protein>
    <recommendedName>
        <fullName evidence="4">ABC transporter permease</fullName>
    </recommendedName>
</protein>
<keyword evidence="1" id="KW-1133">Transmembrane helix</keyword>
<dbReference type="RefSeq" id="WP_185988042.1">
    <property type="nucleotide sequence ID" value="NZ_BAAALZ010000004.1"/>
</dbReference>
<dbReference type="AlphaFoldDB" id="A0A852RCB8"/>
<evidence type="ECO:0000256" key="1">
    <source>
        <dbReference type="SAM" id="Phobius"/>
    </source>
</evidence>
<keyword evidence="1" id="KW-0472">Membrane</keyword>
<feature type="transmembrane region" description="Helical" evidence="1">
    <location>
        <begin position="47"/>
        <end position="70"/>
    </location>
</feature>
<evidence type="ECO:0000313" key="2">
    <source>
        <dbReference type="EMBL" id="NYD28428.1"/>
    </source>
</evidence>
<feature type="transmembrane region" description="Helical" evidence="1">
    <location>
        <begin position="91"/>
        <end position="124"/>
    </location>
</feature>
<dbReference type="EMBL" id="JACCBD010000001">
    <property type="protein sequence ID" value="NYD28428.1"/>
    <property type="molecule type" value="Genomic_DNA"/>
</dbReference>
<comment type="caution">
    <text evidence="2">The sequence shown here is derived from an EMBL/GenBank/DDBJ whole genome shotgun (WGS) entry which is preliminary data.</text>
</comment>
<feature type="transmembrane region" description="Helical" evidence="1">
    <location>
        <begin position="243"/>
        <end position="265"/>
    </location>
</feature>
<proteinExistence type="predicted"/>
<name>A0A852RCB8_9MICO</name>
<dbReference type="Proteomes" id="UP000586095">
    <property type="component" value="Unassembled WGS sequence"/>
</dbReference>
<feature type="transmembrane region" description="Helical" evidence="1">
    <location>
        <begin position="21"/>
        <end position="41"/>
    </location>
</feature>
<keyword evidence="1" id="KW-0812">Transmembrane</keyword>
<gene>
    <name evidence="2" type="ORF">BJ960_003231</name>
</gene>
<feature type="transmembrane region" description="Helical" evidence="1">
    <location>
        <begin position="144"/>
        <end position="166"/>
    </location>
</feature>
<reference evidence="2 3" key="1">
    <citation type="submission" date="2020-07" db="EMBL/GenBank/DDBJ databases">
        <title>Sequencing the genomes of 1000 actinobacteria strains.</title>
        <authorList>
            <person name="Klenk H.-P."/>
        </authorList>
    </citation>
    <scope>NUCLEOTIDE SEQUENCE [LARGE SCALE GENOMIC DNA]</scope>
    <source>
        <strain evidence="2 3">DSM 17380</strain>
    </source>
</reference>